<keyword evidence="6" id="KW-1185">Reference proteome</keyword>
<gene>
    <name evidence="3" type="ORF">C1SCF055_LOCUS41713</name>
</gene>
<feature type="domain" description="Potassium channel tetramerisation-type BTB" evidence="2">
    <location>
        <begin position="16"/>
        <end position="117"/>
    </location>
</feature>
<dbReference type="PANTHER" id="PTHR14499:SF136">
    <property type="entry name" value="GH08630P"/>
    <property type="match status" value="1"/>
</dbReference>
<feature type="compositionally biased region" description="Polar residues" evidence="1">
    <location>
        <begin position="172"/>
        <end position="182"/>
    </location>
</feature>
<dbReference type="EMBL" id="CAMXCT010006617">
    <property type="protein sequence ID" value="CAI4017035.1"/>
    <property type="molecule type" value="Genomic_DNA"/>
</dbReference>
<evidence type="ECO:0000256" key="1">
    <source>
        <dbReference type="SAM" id="MobiDB-lite"/>
    </source>
</evidence>
<organism evidence="3">
    <name type="scientific">Cladocopium goreaui</name>
    <dbReference type="NCBI Taxonomy" id="2562237"/>
    <lineage>
        <taxon>Eukaryota</taxon>
        <taxon>Sar</taxon>
        <taxon>Alveolata</taxon>
        <taxon>Dinophyceae</taxon>
        <taxon>Suessiales</taxon>
        <taxon>Symbiodiniaceae</taxon>
        <taxon>Cladocopium</taxon>
    </lineage>
</organism>
<reference evidence="3" key="1">
    <citation type="submission" date="2022-10" db="EMBL/GenBank/DDBJ databases">
        <authorList>
            <person name="Chen Y."/>
            <person name="Dougan E. K."/>
            <person name="Chan C."/>
            <person name="Rhodes N."/>
            <person name="Thang M."/>
        </authorList>
    </citation>
    <scope>NUCLEOTIDE SEQUENCE</scope>
</reference>
<dbReference type="EMBL" id="CAMXCT030006617">
    <property type="protein sequence ID" value="CAL4804347.1"/>
    <property type="molecule type" value="Genomic_DNA"/>
</dbReference>
<dbReference type="PANTHER" id="PTHR14499">
    <property type="entry name" value="POTASSIUM CHANNEL TETRAMERIZATION DOMAIN-CONTAINING"/>
    <property type="match status" value="1"/>
</dbReference>
<sequence>MEHSEPSTIVHGSPLVLNVGGVLFTTTPSTLEKAPFFEAMLRHHRLSEAAADHRSPSGSLGRSVDHHGHLFVDRSGFLFEYVLEYLRTGFWLLGDRGRNRTFLEALRAEALFYGLEGPVPEIFTAEVTEYFSIWSADDGHEIIFLISLEDDINDATAFQTSFVPESIASIRSPENASSQALSTEKRPNDQNAHMAHKYPVQVKLAGGCVKTLYAEAVDGMSAADIAKKFIDQNCLKQGFVKPLEWVVGAIWENARSKYYPAHTREIYICARRQFQCTQPGLTFNREKIDW</sequence>
<feature type="region of interest" description="Disordered" evidence="1">
    <location>
        <begin position="171"/>
        <end position="192"/>
    </location>
</feature>
<proteinExistence type="predicted"/>
<evidence type="ECO:0000313" key="5">
    <source>
        <dbReference type="EMBL" id="CAL4804347.1"/>
    </source>
</evidence>
<dbReference type="SUPFAM" id="SSF54695">
    <property type="entry name" value="POZ domain"/>
    <property type="match status" value="1"/>
</dbReference>
<name>A0A9P1GK52_9DINO</name>
<evidence type="ECO:0000313" key="3">
    <source>
        <dbReference type="EMBL" id="CAI4017035.1"/>
    </source>
</evidence>
<dbReference type="CDD" id="cd18316">
    <property type="entry name" value="BTB_POZ_KCTD-like"/>
    <property type="match status" value="1"/>
</dbReference>
<dbReference type="OrthoDB" id="2414723at2759"/>
<dbReference type="Pfam" id="PF02214">
    <property type="entry name" value="BTB_2"/>
    <property type="match status" value="1"/>
</dbReference>
<dbReference type="EMBL" id="CAMXCT020006617">
    <property type="protein sequence ID" value="CAL1170410.1"/>
    <property type="molecule type" value="Genomic_DNA"/>
</dbReference>
<protein>
    <submittedName>
        <fullName evidence="5">BTB/POZ domain-containing protein KCTD6</fullName>
    </submittedName>
</protein>
<accession>A0A9P1GK52</accession>
<evidence type="ECO:0000313" key="4">
    <source>
        <dbReference type="EMBL" id="CAL1170410.1"/>
    </source>
</evidence>
<dbReference type="InterPro" id="IPR003131">
    <property type="entry name" value="T1-type_BTB"/>
</dbReference>
<dbReference type="GO" id="GO:0051260">
    <property type="term" value="P:protein homooligomerization"/>
    <property type="evidence" value="ECO:0007669"/>
    <property type="project" value="InterPro"/>
</dbReference>
<reference evidence="4" key="2">
    <citation type="submission" date="2024-04" db="EMBL/GenBank/DDBJ databases">
        <authorList>
            <person name="Chen Y."/>
            <person name="Shah S."/>
            <person name="Dougan E. K."/>
            <person name="Thang M."/>
            <person name="Chan C."/>
        </authorList>
    </citation>
    <scope>NUCLEOTIDE SEQUENCE [LARGE SCALE GENOMIC DNA]</scope>
</reference>
<dbReference type="Proteomes" id="UP001152797">
    <property type="component" value="Unassembled WGS sequence"/>
</dbReference>
<comment type="caution">
    <text evidence="3">The sequence shown here is derived from an EMBL/GenBank/DDBJ whole genome shotgun (WGS) entry which is preliminary data.</text>
</comment>
<dbReference type="Gene3D" id="3.30.710.10">
    <property type="entry name" value="Potassium Channel Kv1.1, Chain A"/>
    <property type="match status" value="1"/>
</dbReference>
<evidence type="ECO:0000313" key="6">
    <source>
        <dbReference type="Proteomes" id="UP001152797"/>
    </source>
</evidence>
<dbReference type="AlphaFoldDB" id="A0A9P1GK52"/>
<dbReference type="InterPro" id="IPR011333">
    <property type="entry name" value="SKP1/BTB/POZ_sf"/>
</dbReference>
<evidence type="ECO:0000259" key="2">
    <source>
        <dbReference type="Pfam" id="PF02214"/>
    </source>
</evidence>